<dbReference type="EMBL" id="CP154795">
    <property type="protein sequence ID" value="XAN08743.1"/>
    <property type="molecule type" value="Genomic_DNA"/>
</dbReference>
<sequence length="234" mass="24691">MEPTERTPAGGAGEHDPGASLSSIRVITVDDHEIVLRGLRAIAADHPETMTIVGEAGTAEELFRTLESVSADVVVLDLMLGDGSNATATIERIVQLGVACLVHTSEIRPAPLQQVMAAGASGVALKSDPPESMLEALTDIAAGEVAMSSDMAYLLATDAGLLAHLAPRELQTLRLLAEGVPKKAIGHRLDPQVKPATVTTFLSRAARRYAQLGREVGSSFDIVREAYRDGHLDL</sequence>
<dbReference type="InterPro" id="IPR001789">
    <property type="entry name" value="Sig_transdc_resp-reg_receiver"/>
</dbReference>
<dbReference type="PROSITE" id="PS50110">
    <property type="entry name" value="RESPONSE_REGULATORY"/>
    <property type="match status" value="1"/>
</dbReference>
<name>A0ABZ3FRP1_9ACTN</name>
<dbReference type="CDD" id="cd17535">
    <property type="entry name" value="REC_NarL-like"/>
    <property type="match status" value="1"/>
</dbReference>
<accession>A0ABZ3FRP1</accession>
<feature type="domain" description="Response regulatory" evidence="3">
    <location>
        <begin position="25"/>
        <end position="141"/>
    </location>
</feature>
<dbReference type="PANTHER" id="PTHR43214:SF43">
    <property type="entry name" value="TWO-COMPONENT RESPONSE REGULATOR"/>
    <property type="match status" value="1"/>
</dbReference>
<evidence type="ECO:0000313" key="4">
    <source>
        <dbReference type="EMBL" id="XAN08743.1"/>
    </source>
</evidence>
<evidence type="ECO:0000313" key="5">
    <source>
        <dbReference type="Proteomes" id="UP001442841"/>
    </source>
</evidence>
<evidence type="ECO:0000256" key="2">
    <source>
        <dbReference type="PROSITE-ProRule" id="PRU00169"/>
    </source>
</evidence>
<feature type="modified residue" description="4-aspartylphosphate" evidence="2">
    <location>
        <position position="77"/>
    </location>
</feature>
<gene>
    <name evidence="4" type="ORF">AADG42_16000</name>
</gene>
<keyword evidence="1" id="KW-0238">DNA-binding</keyword>
<dbReference type="InterPro" id="IPR058245">
    <property type="entry name" value="NreC/VraR/RcsB-like_REC"/>
</dbReference>
<dbReference type="SUPFAM" id="SSF46894">
    <property type="entry name" value="C-terminal effector domain of the bipartite response regulators"/>
    <property type="match status" value="1"/>
</dbReference>
<dbReference type="InterPro" id="IPR011006">
    <property type="entry name" value="CheY-like_superfamily"/>
</dbReference>
<evidence type="ECO:0000256" key="1">
    <source>
        <dbReference type="ARBA" id="ARBA00023125"/>
    </source>
</evidence>
<dbReference type="RefSeq" id="WP_425310173.1">
    <property type="nucleotide sequence ID" value="NZ_CP154795.1"/>
</dbReference>
<dbReference type="Gene3D" id="3.40.50.2300">
    <property type="match status" value="1"/>
</dbReference>
<organism evidence="4 5">
    <name type="scientific">Ammonicoccus fulvus</name>
    <dbReference type="NCBI Taxonomy" id="3138240"/>
    <lineage>
        <taxon>Bacteria</taxon>
        <taxon>Bacillati</taxon>
        <taxon>Actinomycetota</taxon>
        <taxon>Actinomycetes</taxon>
        <taxon>Propionibacteriales</taxon>
        <taxon>Propionibacteriaceae</taxon>
        <taxon>Ammonicoccus</taxon>
    </lineage>
</organism>
<dbReference type="SUPFAM" id="SSF52172">
    <property type="entry name" value="CheY-like"/>
    <property type="match status" value="1"/>
</dbReference>
<dbReference type="PANTHER" id="PTHR43214">
    <property type="entry name" value="TWO-COMPONENT RESPONSE REGULATOR"/>
    <property type="match status" value="1"/>
</dbReference>
<dbReference type="SMART" id="SM00448">
    <property type="entry name" value="REC"/>
    <property type="match status" value="1"/>
</dbReference>
<keyword evidence="5" id="KW-1185">Reference proteome</keyword>
<keyword evidence="2" id="KW-0597">Phosphoprotein</keyword>
<dbReference type="InterPro" id="IPR039420">
    <property type="entry name" value="WalR-like"/>
</dbReference>
<evidence type="ECO:0000259" key="3">
    <source>
        <dbReference type="PROSITE" id="PS50110"/>
    </source>
</evidence>
<reference evidence="4 5" key="1">
    <citation type="submission" date="2024-04" db="EMBL/GenBank/DDBJ databases">
        <title>Isolation of an actinomycete strain from pig manure.</title>
        <authorList>
            <person name="Gong T."/>
            <person name="Yu Z."/>
            <person name="An M."/>
            <person name="Wei C."/>
            <person name="Yang W."/>
            <person name="Liu L."/>
        </authorList>
    </citation>
    <scope>NUCLEOTIDE SEQUENCE [LARGE SCALE GENOMIC DNA]</scope>
    <source>
        <strain evidence="4 5">ZF39</strain>
    </source>
</reference>
<dbReference type="Pfam" id="PF00072">
    <property type="entry name" value="Response_reg"/>
    <property type="match status" value="1"/>
</dbReference>
<proteinExistence type="predicted"/>
<dbReference type="InterPro" id="IPR016032">
    <property type="entry name" value="Sig_transdc_resp-reg_C-effctor"/>
</dbReference>
<protein>
    <submittedName>
        <fullName evidence="4">Response regulator transcription factor</fullName>
    </submittedName>
</protein>
<dbReference type="Proteomes" id="UP001442841">
    <property type="component" value="Chromosome"/>
</dbReference>